<dbReference type="AlphaFoldDB" id="A0A0G3BIW0"/>
<dbReference type="EMBL" id="CP011371">
    <property type="protein sequence ID" value="AKJ29379.1"/>
    <property type="molecule type" value="Genomic_DNA"/>
</dbReference>
<gene>
    <name evidence="1" type="ORF">AAW51_2688</name>
</gene>
<protein>
    <submittedName>
        <fullName evidence="1">Uncharacterized protein</fullName>
    </submittedName>
</protein>
<name>A0A0G3BIW0_9BURK</name>
<organism evidence="1 2">
    <name type="scientific">Caldimonas brevitalea</name>
    <dbReference type="NCBI Taxonomy" id="413882"/>
    <lineage>
        <taxon>Bacteria</taxon>
        <taxon>Pseudomonadati</taxon>
        <taxon>Pseudomonadota</taxon>
        <taxon>Betaproteobacteria</taxon>
        <taxon>Burkholderiales</taxon>
        <taxon>Sphaerotilaceae</taxon>
        <taxon>Caldimonas</taxon>
    </lineage>
</organism>
<evidence type="ECO:0000313" key="2">
    <source>
        <dbReference type="Proteomes" id="UP000035352"/>
    </source>
</evidence>
<dbReference type="Proteomes" id="UP000035352">
    <property type="component" value="Chromosome"/>
</dbReference>
<dbReference type="KEGG" id="pbh:AAW51_2688"/>
<keyword evidence="2" id="KW-1185">Reference proteome</keyword>
<reference evidence="1 2" key="1">
    <citation type="submission" date="2015-05" db="EMBL/GenBank/DDBJ databases">
        <authorList>
            <person name="Tang B."/>
            <person name="Yu Y."/>
        </authorList>
    </citation>
    <scope>NUCLEOTIDE SEQUENCE [LARGE SCALE GENOMIC DNA]</scope>
    <source>
        <strain evidence="1 2">DSM 7029</strain>
    </source>
</reference>
<sequence length="44" mass="5128">MNLRAFRLVRTRHPRLLCALNDIEIMQKDPDAGLGVLRQVRIVE</sequence>
<accession>A0A0G3BIW0</accession>
<proteinExistence type="predicted"/>
<evidence type="ECO:0000313" key="1">
    <source>
        <dbReference type="EMBL" id="AKJ29379.1"/>
    </source>
</evidence>